<reference evidence="1 2" key="1">
    <citation type="submission" date="2023-11" db="EMBL/GenBank/DDBJ databases">
        <authorList>
            <person name="Ouyang M.-Y."/>
        </authorList>
    </citation>
    <scope>NUCLEOTIDE SEQUENCE [LARGE SCALE GENOMIC DNA]</scope>
    <source>
        <strain evidence="1 2">OY6</strain>
    </source>
</reference>
<name>A0ABU4UJB6_9GAMM</name>
<dbReference type="Proteomes" id="UP001284537">
    <property type="component" value="Unassembled WGS sequence"/>
</dbReference>
<gene>
    <name evidence="1" type="ORF">QLH52_16915</name>
</gene>
<evidence type="ECO:0000313" key="1">
    <source>
        <dbReference type="EMBL" id="MDX8128982.1"/>
    </source>
</evidence>
<keyword evidence="2" id="KW-1185">Reference proteome</keyword>
<organism evidence="1 2">
    <name type="scientific">Methylomonas defluvii</name>
    <dbReference type="NCBI Taxonomy" id="3045149"/>
    <lineage>
        <taxon>Bacteria</taxon>
        <taxon>Pseudomonadati</taxon>
        <taxon>Pseudomonadota</taxon>
        <taxon>Gammaproteobacteria</taxon>
        <taxon>Methylococcales</taxon>
        <taxon>Methylococcaceae</taxon>
        <taxon>Methylomonas</taxon>
    </lineage>
</organism>
<protein>
    <recommendedName>
        <fullName evidence="3">Addiction module component</fullName>
    </recommendedName>
</protein>
<sequence length="61" mass="7357">MQAPTLKQEALESIDRLPDNADMDEIMYQLYVVDKLRKSRKAIAEDQFIHHEELKREIEQW</sequence>
<dbReference type="RefSeq" id="WP_171697394.1">
    <property type="nucleotide sequence ID" value="NZ_JAXARY010000016.1"/>
</dbReference>
<evidence type="ECO:0008006" key="3">
    <source>
        <dbReference type="Google" id="ProtNLM"/>
    </source>
</evidence>
<proteinExistence type="predicted"/>
<comment type="caution">
    <text evidence="1">The sequence shown here is derived from an EMBL/GenBank/DDBJ whole genome shotgun (WGS) entry which is preliminary data.</text>
</comment>
<dbReference type="EMBL" id="JAXARY010000016">
    <property type="protein sequence ID" value="MDX8128982.1"/>
    <property type="molecule type" value="Genomic_DNA"/>
</dbReference>
<evidence type="ECO:0000313" key="2">
    <source>
        <dbReference type="Proteomes" id="UP001284537"/>
    </source>
</evidence>
<accession>A0ABU4UJB6</accession>